<protein>
    <submittedName>
        <fullName evidence="13">Unannotated protein</fullName>
    </submittedName>
</protein>
<evidence type="ECO:0000256" key="2">
    <source>
        <dbReference type="ARBA" id="ARBA00004141"/>
    </source>
</evidence>
<dbReference type="PANTHER" id="PTHR42837">
    <property type="entry name" value="REGULATOR OF SIGMA-E PROTEASE RSEP"/>
    <property type="match status" value="1"/>
</dbReference>
<keyword evidence="3" id="KW-0645">Protease</keyword>
<dbReference type="PANTHER" id="PTHR42837:SF2">
    <property type="entry name" value="MEMBRANE METALLOPROTEASE ARASP2, CHLOROPLASTIC-RELATED"/>
    <property type="match status" value="1"/>
</dbReference>
<dbReference type="GO" id="GO:0006508">
    <property type="term" value="P:proteolysis"/>
    <property type="evidence" value="ECO:0007669"/>
    <property type="project" value="UniProtKB-KW"/>
</dbReference>
<comment type="cofactor">
    <cofactor evidence="1">
        <name>Zn(2+)</name>
        <dbReference type="ChEBI" id="CHEBI:29105"/>
    </cofactor>
</comment>
<sequence length="436" mass="44670">MLFAVGVILLIALIALSIALHENGHLLPAKRFGVKVTQYMVGFGPTIWSRSGSETEYGVKAIPLGGYIRMIGMFPPGADGTVRASSTGRLSALIDDAREANVAEIGLHDASRTFYRLSVPKKLAVMLGGPTMNLVLATIFFTILMVGIGMPTLTATASAVVPCTPTATNLTGAADSAGRCEGSATSPAAAAGLQVGDTITSIGGASVSSWDDVSAAIAASGPGPVTISVVRAGVPTSLTATLVTVPRPVLTDSGNPTGEVVDKPFLGIGPTSQLVPQPVTAVPGQMWDITTRSVSALVSLPVRMVQLSQTLISGGERDPESPVSVVGVTRLGGEALALDEPWKTKAAIVLSLVAGLNLFLFLFNLIPILPLDGGHVAGALYEGARRTLARMRGKPDPGPVDLTKALPVAYGVSVALIAVSVIVIYADIVKPITLGG</sequence>
<dbReference type="Gene3D" id="2.30.42.10">
    <property type="match status" value="1"/>
</dbReference>
<dbReference type="AlphaFoldDB" id="A0A6J7QW95"/>
<keyword evidence="9 10" id="KW-0472">Membrane</keyword>
<evidence type="ECO:0000256" key="1">
    <source>
        <dbReference type="ARBA" id="ARBA00001947"/>
    </source>
</evidence>
<dbReference type="InterPro" id="IPR036034">
    <property type="entry name" value="PDZ_sf"/>
</dbReference>
<dbReference type="GO" id="GO:0016020">
    <property type="term" value="C:membrane"/>
    <property type="evidence" value="ECO:0007669"/>
    <property type="project" value="UniProtKB-SubCell"/>
</dbReference>
<accession>A0A6J7QW95</accession>
<evidence type="ECO:0000259" key="12">
    <source>
        <dbReference type="Pfam" id="PF17820"/>
    </source>
</evidence>
<evidence type="ECO:0000256" key="10">
    <source>
        <dbReference type="SAM" id="Phobius"/>
    </source>
</evidence>
<evidence type="ECO:0000256" key="7">
    <source>
        <dbReference type="ARBA" id="ARBA00022989"/>
    </source>
</evidence>
<evidence type="ECO:0000256" key="3">
    <source>
        <dbReference type="ARBA" id="ARBA00022670"/>
    </source>
</evidence>
<evidence type="ECO:0000256" key="9">
    <source>
        <dbReference type="ARBA" id="ARBA00023136"/>
    </source>
</evidence>
<feature type="transmembrane region" description="Helical" evidence="10">
    <location>
        <begin position="346"/>
        <end position="366"/>
    </location>
</feature>
<organism evidence="13">
    <name type="scientific">freshwater metagenome</name>
    <dbReference type="NCBI Taxonomy" id="449393"/>
    <lineage>
        <taxon>unclassified sequences</taxon>
        <taxon>metagenomes</taxon>
        <taxon>ecological metagenomes</taxon>
    </lineage>
</organism>
<feature type="domain" description="PDZ" evidence="12">
    <location>
        <begin position="184"/>
        <end position="231"/>
    </location>
</feature>
<dbReference type="InterPro" id="IPR008915">
    <property type="entry name" value="Peptidase_M50"/>
</dbReference>
<feature type="transmembrane region" description="Helical" evidence="10">
    <location>
        <begin position="408"/>
        <end position="428"/>
    </location>
</feature>
<dbReference type="SUPFAM" id="SSF50156">
    <property type="entry name" value="PDZ domain-like"/>
    <property type="match status" value="1"/>
</dbReference>
<feature type="domain" description="Peptidase M50" evidence="11">
    <location>
        <begin position="10"/>
        <end position="390"/>
    </location>
</feature>
<dbReference type="InterPro" id="IPR004387">
    <property type="entry name" value="Pept_M50_Zn"/>
</dbReference>
<name>A0A6J7QW95_9ZZZZ</name>
<evidence type="ECO:0000313" key="13">
    <source>
        <dbReference type="EMBL" id="CAB5021101.1"/>
    </source>
</evidence>
<dbReference type="InterPro" id="IPR041489">
    <property type="entry name" value="PDZ_6"/>
</dbReference>
<proteinExistence type="predicted"/>
<keyword evidence="5" id="KW-0378">Hydrolase</keyword>
<dbReference type="Pfam" id="PF17820">
    <property type="entry name" value="PDZ_6"/>
    <property type="match status" value="1"/>
</dbReference>
<evidence type="ECO:0000259" key="11">
    <source>
        <dbReference type="Pfam" id="PF02163"/>
    </source>
</evidence>
<dbReference type="Pfam" id="PF02163">
    <property type="entry name" value="Peptidase_M50"/>
    <property type="match status" value="1"/>
</dbReference>
<comment type="subcellular location">
    <subcellularLocation>
        <location evidence="2">Membrane</location>
        <topology evidence="2">Multi-pass membrane protein</topology>
    </subcellularLocation>
</comment>
<evidence type="ECO:0000256" key="8">
    <source>
        <dbReference type="ARBA" id="ARBA00023049"/>
    </source>
</evidence>
<dbReference type="EMBL" id="CAFBOZ010000291">
    <property type="protein sequence ID" value="CAB5021101.1"/>
    <property type="molecule type" value="Genomic_DNA"/>
</dbReference>
<reference evidence="13" key="1">
    <citation type="submission" date="2020-05" db="EMBL/GenBank/DDBJ databases">
        <authorList>
            <person name="Chiriac C."/>
            <person name="Salcher M."/>
            <person name="Ghai R."/>
            <person name="Kavagutti S V."/>
        </authorList>
    </citation>
    <scope>NUCLEOTIDE SEQUENCE</scope>
</reference>
<keyword evidence="7 10" id="KW-1133">Transmembrane helix</keyword>
<keyword evidence="6" id="KW-0862">Zinc</keyword>
<evidence type="ECO:0000256" key="5">
    <source>
        <dbReference type="ARBA" id="ARBA00022801"/>
    </source>
</evidence>
<keyword evidence="4 10" id="KW-0812">Transmembrane</keyword>
<dbReference type="CDD" id="cd06163">
    <property type="entry name" value="S2P-M50_PDZ_RseP-like"/>
    <property type="match status" value="1"/>
</dbReference>
<keyword evidence="8" id="KW-0482">Metalloprotease</keyword>
<feature type="transmembrane region" description="Helical" evidence="10">
    <location>
        <begin position="123"/>
        <end position="148"/>
    </location>
</feature>
<evidence type="ECO:0000256" key="4">
    <source>
        <dbReference type="ARBA" id="ARBA00022692"/>
    </source>
</evidence>
<gene>
    <name evidence="13" type="ORF">UFOPK3992_01717</name>
</gene>
<dbReference type="GO" id="GO:0004222">
    <property type="term" value="F:metalloendopeptidase activity"/>
    <property type="evidence" value="ECO:0007669"/>
    <property type="project" value="InterPro"/>
</dbReference>
<evidence type="ECO:0000256" key="6">
    <source>
        <dbReference type="ARBA" id="ARBA00022833"/>
    </source>
</evidence>